<dbReference type="EMBL" id="ML995477">
    <property type="protein sequence ID" value="KAF2145719.1"/>
    <property type="molecule type" value="Genomic_DNA"/>
</dbReference>
<feature type="region of interest" description="Disordered" evidence="1">
    <location>
        <begin position="410"/>
        <end position="429"/>
    </location>
</feature>
<evidence type="ECO:0000313" key="4">
    <source>
        <dbReference type="Proteomes" id="UP000799438"/>
    </source>
</evidence>
<gene>
    <name evidence="3" type="ORF">K452DRAFT_124414</name>
</gene>
<evidence type="ECO:0000256" key="1">
    <source>
        <dbReference type="SAM" id="MobiDB-lite"/>
    </source>
</evidence>
<feature type="region of interest" description="Disordered" evidence="1">
    <location>
        <begin position="282"/>
        <end position="404"/>
    </location>
</feature>
<dbReference type="InterPro" id="IPR057227">
    <property type="entry name" value="DUF7905"/>
</dbReference>
<evidence type="ECO:0000313" key="3">
    <source>
        <dbReference type="EMBL" id="KAF2145719.1"/>
    </source>
</evidence>
<protein>
    <recommendedName>
        <fullName evidence="2">DUF7905 domain-containing protein</fullName>
    </recommendedName>
</protein>
<dbReference type="GeneID" id="54292707"/>
<dbReference type="Pfam" id="PF25482">
    <property type="entry name" value="DUF7905"/>
    <property type="match status" value="1"/>
</dbReference>
<feature type="compositionally biased region" description="Polar residues" evidence="1">
    <location>
        <begin position="305"/>
        <end position="335"/>
    </location>
</feature>
<dbReference type="Proteomes" id="UP000799438">
    <property type="component" value="Unassembled WGS sequence"/>
</dbReference>
<dbReference type="OrthoDB" id="4739136at2759"/>
<proteinExistence type="predicted"/>
<organism evidence="3 4">
    <name type="scientific">Aplosporella prunicola CBS 121167</name>
    <dbReference type="NCBI Taxonomy" id="1176127"/>
    <lineage>
        <taxon>Eukaryota</taxon>
        <taxon>Fungi</taxon>
        <taxon>Dikarya</taxon>
        <taxon>Ascomycota</taxon>
        <taxon>Pezizomycotina</taxon>
        <taxon>Dothideomycetes</taxon>
        <taxon>Dothideomycetes incertae sedis</taxon>
        <taxon>Botryosphaeriales</taxon>
        <taxon>Aplosporellaceae</taxon>
        <taxon>Aplosporella</taxon>
    </lineage>
</organism>
<dbReference type="RefSeq" id="XP_033401431.1">
    <property type="nucleotide sequence ID" value="XM_033535213.1"/>
</dbReference>
<name>A0A6A6BNJ6_9PEZI</name>
<keyword evidence="4" id="KW-1185">Reference proteome</keyword>
<accession>A0A6A6BNJ6</accession>
<evidence type="ECO:0000259" key="2">
    <source>
        <dbReference type="Pfam" id="PF25482"/>
    </source>
</evidence>
<sequence length="1069" mass="119535">MDDFERGDAAEWQAVESRSRPRPPAKPSLNNVRMNAAASRSEMVTSKPPTPPEAPVSSQPTPRTEEDGWLIDLHGQDSAPQSAVFVAPAILTQLPISATTAELNSLTQTQSHWTAPRPDFQPTSWLKSDANYVSQGDNLTPHVAVESNSEFETRVRHGSNSRKAFRPYWHWAGSIPLKTDDIEPQIQTRHDDTFQLIPELARLSTAQQSNEQPSSSSTISTALFQPRGNQADSENTQQLIQDFPVVSTGIAGSGAQGPTGVTAMSPSQSIPQYSAYATPHRRGRMNLGRRPANQQLGTTPLVEMSQRQNSRDNGQQRNERQNALGQDSANLSSSGHRPISLPPLGENRPSAYISSSASQVATPQRPQNPLHNGQVVSRNMRNGRGSRGRPPTLAARPDNRATAEWRNRKGSGHQTYKIPGDINPLGGEERPSDAQVLIPRVADIAAVCGVHVNTICKGGKFELEIYGDQAAAKRAYDMIDEWIKQLNVVTRKNHIWAKTYGYDEKRARKVHRKIQREQVRQRYRQSLKEDDPVPEFCSEFEWPLEYAPRDVMGPNFEALDPIRMDSLCYISCQMGPNITFSLRGNDKTKLEEAISRMKQIPAQLNARAFEPECTYMLEVPELGSLPLPSVTLLPYSKPVPSSKFHRPVEAQLDAIWATPRYSQPLPTTSANPAAATGHPSTAKRLMESVVETMSHLRYNEGAFKMQIRLGTFVATKYRKTERATYPYNKFAEMTTEYQFEAHVSEELGRKDLETQLLSRCFQANGLLKPTGVEAIHLADVEPVYSATFVIEKSAGDLILDVVLSSYKGATQLESKRWSQLGKKEKTPKRFLDANIIDLQDGLAWHVGLEHAKNVSERGLAIDYQEFPESLELDLTAAKDIGGNRDFIIYRTNANRRLGIPIKSICQKRSWRFHVDPKLEWNLEITEFHTTELSGGEPSVRYEPRWSVNVWHSEWANLLEANSAVEIGRPANWAVEDACSLFFPEYHGEHGISDSATINHRVSDNDDSESEETYSRHGDVDDEVAQYCPHDSQDKHELASIKAFSQLVDLLRKVKDMVTGKGVESARVQC</sequence>
<feature type="domain" description="DUF7905" evidence="2">
    <location>
        <begin position="680"/>
        <end position="983"/>
    </location>
</feature>
<feature type="region of interest" description="Disordered" evidence="1">
    <location>
        <begin position="996"/>
        <end position="1021"/>
    </location>
</feature>
<feature type="region of interest" description="Disordered" evidence="1">
    <location>
        <begin position="1"/>
        <end position="66"/>
    </location>
</feature>
<reference evidence="3" key="1">
    <citation type="journal article" date="2020" name="Stud. Mycol.">
        <title>101 Dothideomycetes genomes: a test case for predicting lifestyles and emergence of pathogens.</title>
        <authorList>
            <person name="Haridas S."/>
            <person name="Albert R."/>
            <person name="Binder M."/>
            <person name="Bloem J."/>
            <person name="Labutti K."/>
            <person name="Salamov A."/>
            <person name="Andreopoulos B."/>
            <person name="Baker S."/>
            <person name="Barry K."/>
            <person name="Bills G."/>
            <person name="Bluhm B."/>
            <person name="Cannon C."/>
            <person name="Castanera R."/>
            <person name="Culley D."/>
            <person name="Daum C."/>
            <person name="Ezra D."/>
            <person name="Gonzalez J."/>
            <person name="Henrissat B."/>
            <person name="Kuo A."/>
            <person name="Liang C."/>
            <person name="Lipzen A."/>
            <person name="Lutzoni F."/>
            <person name="Magnuson J."/>
            <person name="Mondo S."/>
            <person name="Nolan M."/>
            <person name="Ohm R."/>
            <person name="Pangilinan J."/>
            <person name="Park H.-J."/>
            <person name="Ramirez L."/>
            <person name="Alfaro M."/>
            <person name="Sun H."/>
            <person name="Tritt A."/>
            <person name="Yoshinaga Y."/>
            <person name="Zwiers L.-H."/>
            <person name="Turgeon B."/>
            <person name="Goodwin S."/>
            <person name="Spatafora J."/>
            <person name="Crous P."/>
            <person name="Grigoriev I."/>
        </authorList>
    </citation>
    <scope>NUCLEOTIDE SEQUENCE</scope>
    <source>
        <strain evidence="3">CBS 121167</strain>
    </source>
</reference>
<dbReference type="AlphaFoldDB" id="A0A6A6BNJ6"/>
<feature type="compositionally biased region" description="Polar residues" evidence="1">
    <location>
        <begin position="352"/>
        <end position="376"/>
    </location>
</feature>